<dbReference type="SUPFAM" id="SSF101898">
    <property type="entry name" value="NHL repeat"/>
    <property type="match status" value="1"/>
</dbReference>
<dbReference type="InterPro" id="IPR015943">
    <property type="entry name" value="WD40/YVTN_repeat-like_dom_sf"/>
</dbReference>
<keyword evidence="2" id="KW-1185">Reference proteome</keyword>
<dbReference type="HOGENOM" id="CLU_037852_0_0_5"/>
<dbReference type="OrthoDB" id="30052at2"/>
<dbReference type="EMBL" id="CP000774">
    <property type="protein sequence ID" value="ABS64408.1"/>
    <property type="molecule type" value="Genomic_DNA"/>
</dbReference>
<dbReference type="Gene3D" id="2.130.10.10">
    <property type="entry name" value="YVTN repeat-like/Quinoprotein amine dehydrogenase"/>
    <property type="match status" value="2"/>
</dbReference>
<dbReference type="eggNOG" id="COG3391">
    <property type="taxonomic scope" value="Bacteria"/>
</dbReference>
<dbReference type="Proteomes" id="UP000006377">
    <property type="component" value="Chromosome"/>
</dbReference>
<sequence length="538" mass="56462">MKCLNGAAIAAVILFTAACSENDEYTQSAVTPPSPFHGIHGITVTKEGKILAGSVFGRAIYEIDGETGETSIYEAPPEGMADDLEQGPDGTLAWTAFLDGKVYARRTDGTLLTLAEGLPGLNSLAWTDDGRLFATQVFLGDALYELDPSGEAAPRKIMEGMGGLNGFDFGPDRKLYGPLWFKKQIVRVDVDAGTLEIVAEGFKTPAAANFNTKGELFVVDTEAGHVYTVETATGEKTLISEVAPAIDNLAFDNEDNLYITNMADNAVIEIDTSTGEARTIVSGTLAVAGGIAFGNTDADAGLYVADLFALRKVAPEDGSVTEMARVWSSEIDYPLSVTVANGTIAVAALTAGAVQVFDQESGESLGLHHGFTTPADAIALPDGDVLVSEYARGAVVRVDGNDWSKRNDLATGLGGPAMMKLDGSGHLYVSEHQGGSIARIDIESGERTVVAEGLSAPEGFDVTPDGRLVVAEVGAKRIVIIDIKSGEKVTVKENLPIGFEGPESAPAIFIPTGVAVAPNGDIYYSSDIDVAIYRLKKG</sequence>
<dbReference type="PANTHER" id="PTHR40274:SF4">
    <property type="entry name" value="BLL1406 PROTEIN"/>
    <property type="match status" value="1"/>
</dbReference>
<dbReference type="PROSITE" id="PS51257">
    <property type="entry name" value="PROKAR_LIPOPROTEIN"/>
    <property type="match status" value="1"/>
</dbReference>
<dbReference type="PANTHER" id="PTHR40274">
    <property type="entry name" value="VIRGINIAMYCIN B LYASE"/>
    <property type="match status" value="1"/>
</dbReference>
<organism evidence="1 2">
    <name type="scientific">Parvibaculum lavamentivorans (strain DS-1 / DSM 13023 / NCIMB 13966)</name>
    <dbReference type="NCBI Taxonomy" id="402881"/>
    <lineage>
        <taxon>Bacteria</taxon>
        <taxon>Pseudomonadati</taxon>
        <taxon>Pseudomonadota</taxon>
        <taxon>Alphaproteobacteria</taxon>
        <taxon>Hyphomicrobiales</taxon>
        <taxon>Parvibaculaceae</taxon>
        <taxon>Parvibaculum</taxon>
    </lineage>
</organism>
<dbReference type="SUPFAM" id="SSF63829">
    <property type="entry name" value="Calcium-dependent phosphotriesterase"/>
    <property type="match status" value="1"/>
</dbReference>
<reference evidence="1 2" key="1">
    <citation type="journal article" date="2011" name="Stand. Genomic Sci.">
        <title>Complete genome sequence of Parvibaculum lavamentivorans type strain (DS-1(T)).</title>
        <authorList>
            <person name="Schleheck D."/>
            <person name="Weiss M."/>
            <person name="Pitluck S."/>
            <person name="Bruce D."/>
            <person name="Land M.L."/>
            <person name="Han S."/>
            <person name="Saunders E."/>
            <person name="Tapia R."/>
            <person name="Detter C."/>
            <person name="Brettin T."/>
            <person name="Han J."/>
            <person name="Woyke T."/>
            <person name="Goodwin L."/>
            <person name="Pennacchio L."/>
            <person name="Nolan M."/>
            <person name="Cook A.M."/>
            <person name="Kjelleberg S."/>
            <person name="Thomas T."/>
        </authorList>
    </citation>
    <scope>NUCLEOTIDE SEQUENCE [LARGE SCALE GENOMIC DNA]</scope>
    <source>
        <strain evidence="2">DS-1 / DSM 13023 / NCIMB 13966</strain>
    </source>
</reference>
<gene>
    <name evidence="1" type="ordered locus">Plav_2800</name>
</gene>
<dbReference type="STRING" id="402881.Plav_2800"/>
<proteinExistence type="predicted"/>
<dbReference type="AlphaFoldDB" id="A7HWX5"/>
<evidence type="ECO:0000313" key="1">
    <source>
        <dbReference type="EMBL" id="ABS64408.1"/>
    </source>
</evidence>
<name>A7HWX5_PARL1</name>
<dbReference type="KEGG" id="pla:Plav_2800"/>
<protein>
    <submittedName>
        <fullName evidence="1">NHL repeat containing protein</fullName>
    </submittedName>
</protein>
<accession>A7HWX5</accession>
<dbReference type="InterPro" id="IPR051344">
    <property type="entry name" value="Vgb"/>
</dbReference>
<dbReference type="RefSeq" id="WP_012111723.1">
    <property type="nucleotide sequence ID" value="NC_009719.1"/>
</dbReference>
<dbReference type="Gene3D" id="2.120.10.30">
    <property type="entry name" value="TolB, C-terminal domain"/>
    <property type="match status" value="1"/>
</dbReference>
<dbReference type="InterPro" id="IPR011042">
    <property type="entry name" value="6-blade_b-propeller_TolB-like"/>
</dbReference>
<evidence type="ECO:0000313" key="2">
    <source>
        <dbReference type="Proteomes" id="UP000006377"/>
    </source>
</evidence>
<dbReference type="eggNOG" id="COG4257">
    <property type="taxonomic scope" value="Bacteria"/>
</dbReference>